<protein>
    <submittedName>
        <fullName evidence="2">Uncharacterized protein</fullName>
    </submittedName>
</protein>
<dbReference type="RefSeq" id="WP_063679611.1">
    <property type="nucleotide sequence ID" value="NZ_LSEF01000064.1"/>
</dbReference>
<reference evidence="2 3" key="1">
    <citation type="submission" date="2016-02" db="EMBL/GenBank/DDBJ databases">
        <title>Draft genome sequence of the strain BR 10247T Bradyrhizobium neotropicale isolated from nodules of Centrolobium paraense.</title>
        <authorList>
            <person name="Simoes-Araujo J.L."/>
            <person name="Barauna A.C."/>
            <person name="Silva K."/>
            <person name="Zilli J.E."/>
        </authorList>
    </citation>
    <scope>NUCLEOTIDE SEQUENCE [LARGE SCALE GENOMIC DNA]</scope>
    <source>
        <strain evidence="2 3">BR 10247</strain>
    </source>
</reference>
<accession>A0A176Z2S6</accession>
<evidence type="ECO:0000313" key="3">
    <source>
        <dbReference type="Proteomes" id="UP000077173"/>
    </source>
</evidence>
<keyword evidence="1" id="KW-0812">Transmembrane</keyword>
<dbReference type="Proteomes" id="UP000077173">
    <property type="component" value="Unassembled WGS sequence"/>
</dbReference>
<feature type="transmembrane region" description="Helical" evidence="1">
    <location>
        <begin position="92"/>
        <end position="116"/>
    </location>
</feature>
<dbReference type="AlphaFoldDB" id="A0A176Z2S6"/>
<proteinExistence type="predicted"/>
<dbReference type="EMBL" id="LSEF01000064">
    <property type="protein sequence ID" value="OAF15031.1"/>
    <property type="molecule type" value="Genomic_DNA"/>
</dbReference>
<feature type="transmembrane region" description="Helical" evidence="1">
    <location>
        <begin position="50"/>
        <end position="72"/>
    </location>
</feature>
<keyword evidence="3" id="KW-1185">Reference proteome</keyword>
<keyword evidence="1" id="KW-1133">Transmembrane helix</keyword>
<dbReference type="GeneID" id="32582004"/>
<organism evidence="2 3">
    <name type="scientific">Bradyrhizobium neotropicale</name>
    <dbReference type="NCBI Taxonomy" id="1497615"/>
    <lineage>
        <taxon>Bacteria</taxon>
        <taxon>Pseudomonadati</taxon>
        <taxon>Pseudomonadota</taxon>
        <taxon>Alphaproteobacteria</taxon>
        <taxon>Hyphomicrobiales</taxon>
        <taxon>Nitrobacteraceae</taxon>
        <taxon>Bradyrhizobium</taxon>
    </lineage>
</organism>
<comment type="caution">
    <text evidence="2">The sequence shown here is derived from an EMBL/GenBank/DDBJ whole genome shotgun (WGS) entry which is preliminary data.</text>
</comment>
<feature type="transmembrane region" description="Helical" evidence="1">
    <location>
        <begin position="23"/>
        <end position="43"/>
    </location>
</feature>
<name>A0A176Z2S6_9BRAD</name>
<evidence type="ECO:0000256" key="1">
    <source>
        <dbReference type="SAM" id="Phobius"/>
    </source>
</evidence>
<keyword evidence="1" id="KW-0472">Membrane</keyword>
<feature type="transmembrane region" description="Helical" evidence="1">
    <location>
        <begin position="153"/>
        <end position="179"/>
    </location>
</feature>
<gene>
    <name evidence="2" type="ORF">AXW67_16835</name>
</gene>
<feature type="transmembrane region" description="Helical" evidence="1">
    <location>
        <begin position="123"/>
        <end position="147"/>
    </location>
</feature>
<evidence type="ECO:0000313" key="2">
    <source>
        <dbReference type="EMBL" id="OAF15031.1"/>
    </source>
</evidence>
<sequence length="193" mass="19976">MAFDILPSHADRFRLHPVEPRHAALFCFALLTAACALASFALACATPFAAFAVVAAAMLRLAPALLVVSGAWLVNQTIGFGALHYPVDVGTIAWGFVIGGAALVATAVSSAVLGVLPQNRRPLVLALTLVCAYAAYELALFAATPFLGGQMAFTAAIVTRLGLLSAVWLAGLVAACEIVRLINPFGRGRAIST</sequence>